<dbReference type="KEGG" id="haei:MUN82_07575"/>
<dbReference type="InterPro" id="IPR044925">
    <property type="entry name" value="His-Me_finger_sf"/>
</dbReference>
<dbReference type="Gene3D" id="3.90.75.20">
    <property type="match status" value="1"/>
</dbReference>
<dbReference type="EMBL" id="CP095053">
    <property type="protein sequence ID" value="UOR06952.1"/>
    <property type="molecule type" value="Genomic_DNA"/>
</dbReference>
<dbReference type="AlphaFoldDB" id="A0A8T9SXK6"/>
<dbReference type="Pfam" id="PF13936">
    <property type="entry name" value="HTH_38"/>
    <property type="match status" value="1"/>
</dbReference>
<reference evidence="2 3" key="1">
    <citation type="submission" date="2022-04" db="EMBL/GenBank/DDBJ databases">
        <title>Hymenobacter sp. isolated from the air.</title>
        <authorList>
            <person name="Won M."/>
            <person name="Lee C.-M."/>
            <person name="Woen H.-Y."/>
            <person name="Kwon S.-W."/>
        </authorList>
    </citation>
    <scope>NUCLEOTIDE SEQUENCE [LARGE SCALE GENOMIC DNA]</scope>
    <source>
        <strain evidence="3">5413 J-13</strain>
    </source>
</reference>
<proteinExistence type="predicted"/>
<accession>A0A8T9SXK6</accession>
<dbReference type="RefSeq" id="WP_245096344.1">
    <property type="nucleotide sequence ID" value="NZ_CP095053.1"/>
</dbReference>
<sequence length="226" mass="25627">MFLAQNGTRPAVGRIITYTSLPCHPTTTQAVIVELRPPLAELDNGALVPLQDLRLVVTDERWLPIQDFADQYLLSSYGKVVSLSYRHTDRQRLLQASGPQRYPSVSLYGAAGVTQVGLNRLVAQHFLPPPAEERFQHVIPKDGNHLNLRAENLQWVDQREQQDRVVLERFHRCGARNPNSKLTPHSVRQIRALAAQGQSYQQLATRFGVSRPTVSLLVRRLTWRTI</sequence>
<evidence type="ECO:0000313" key="2">
    <source>
        <dbReference type="EMBL" id="UOR06952.1"/>
    </source>
</evidence>
<feature type="domain" description="Transposase IS30-like HTH" evidence="1">
    <location>
        <begin position="180"/>
        <end position="220"/>
    </location>
</feature>
<dbReference type="InterPro" id="IPR009057">
    <property type="entry name" value="Homeodomain-like_sf"/>
</dbReference>
<dbReference type="Proteomes" id="UP000829925">
    <property type="component" value="Chromosome"/>
</dbReference>
<protein>
    <submittedName>
        <fullName evidence="2">Helix-turn-helix domain-containing protein</fullName>
    </submittedName>
</protein>
<name>A0A8T9SXK6_9BACT</name>
<dbReference type="InterPro" id="IPR025246">
    <property type="entry name" value="IS30-like_HTH"/>
</dbReference>
<dbReference type="Gene3D" id="1.10.10.60">
    <property type="entry name" value="Homeodomain-like"/>
    <property type="match status" value="1"/>
</dbReference>
<organism evidence="2 3">
    <name type="scientific">Hymenobacter aerilatus</name>
    <dbReference type="NCBI Taxonomy" id="2932251"/>
    <lineage>
        <taxon>Bacteria</taxon>
        <taxon>Pseudomonadati</taxon>
        <taxon>Bacteroidota</taxon>
        <taxon>Cytophagia</taxon>
        <taxon>Cytophagales</taxon>
        <taxon>Hymenobacteraceae</taxon>
        <taxon>Hymenobacter</taxon>
    </lineage>
</organism>
<gene>
    <name evidence="2" type="ORF">MUN82_07575</name>
</gene>
<dbReference type="SUPFAM" id="SSF54060">
    <property type="entry name" value="His-Me finger endonucleases"/>
    <property type="match status" value="1"/>
</dbReference>
<dbReference type="CDD" id="cd00569">
    <property type="entry name" value="HTH_Hin_like"/>
    <property type="match status" value="1"/>
</dbReference>
<keyword evidence="3" id="KW-1185">Reference proteome</keyword>
<evidence type="ECO:0000313" key="3">
    <source>
        <dbReference type="Proteomes" id="UP000829925"/>
    </source>
</evidence>
<dbReference type="SUPFAM" id="SSF46689">
    <property type="entry name" value="Homeodomain-like"/>
    <property type="match status" value="1"/>
</dbReference>
<evidence type="ECO:0000259" key="1">
    <source>
        <dbReference type="Pfam" id="PF13936"/>
    </source>
</evidence>